<dbReference type="EC" id="3.1.4.11" evidence="3 11"/>
<feature type="domain" description="C2" evidence="14">
    <location>
        <begin position="796"/>
        <end position="924"/>
    </location>
</feature>
<dbReference type="SUPFAM" id="SSF51695">
    <property type="entry name" value="PLC-like phosphodiesterases"/>
    <property type="match status" value="1"/>
</dbReference>
<dbReference type="Pfam" id="PF16457">
    <property type="entry name" value="PH_12"/>
    <property type="match status" value="1"/>
</dbReference>
<dbReference type="FunFam" id="2.30.29.30:FF:000025">
    <property type="entry name" value="Phosphoinositide phospholipase C"/>
    <property type="match status" value="1"/>
</dbReference>
<evidence type="ECO:0000313" key="17">
    <source>
        <dbReference type="EMBL" id="CAG5979971.1"/>
    </source>
</evidence>
<feature type="compositionally biased region" description="Acidic residues" evidence="12">
    <location>
        <begin position="581"/>
        <end position="606"/>
    </location>
</feature>
<feature type="compositionally biased region" description="Low complexity" evidence="12">
    <location>
        <begin position="24"/>
        <end position="41"/>
    </location>
</feature>
<dbReference type="PROSITE" id="PS50222">
    <property type="entry name" value="EF_HAND_2"/>
    <property type="match status" value="2"/>
</dbReference>
<organism evidence="17 18">
    <name type="scientific">Menidia menidia</name>
    <name type="common">Atlantic silverside</name>
    <dbReference type="NCBI Taxonomy" id="238744"/>
    <lineage>
        <taxon>Eukaryota</taxon>
        <taxon>Metazoa</taxon>
        <taxon>Chordata</taxon>
        <taxon>Craniata</taxon>
        <taxon>Vertebrata</taxon>
        <taxon>Euteleostomi</taxon>
        <taxon>Actinopterygii</taxon>
        <taxon>Neopterygii</taxon>
        <taxon>Teleostei</taxon>
        <taxon>Neoteleostei</taxon>
        <taxon>Acanthomorphata</taxon>
        <taxon>Ovalentaria</taxon>
        <taxon>Atherinomorphae</taxon>
        <taxon>Atheriniformes</taxon>
        <taxon>Atherinopsidae</taxon>
        <taxon>Menidiinae</taxon>
        <taxon>Menidia</taxon>
    </lineage>
</organism>
<dbReference type="InterPro" id="IPR011993">
    <property type="entry name" value="PH-like_dom_sf"/>
</dbReference>
<dbReference type="InterPro" id="IPR001711">
    <property type="entry name" value="PLipase_C_Pinositol-sp_Y"/>
</dbReference>
<evidence type="ECO:0000256" key="3">
    <source>
        <dbReference type="ARBA" id="ARBA00012368"/>
    </source>
</evidence>
<dbReference type="InterPro" id="IPR011992">
    <property type="entry name" value="EF-hand-dom_pair"/>
</dbReference>
<keyword evidence="18" id="KW-1185">Reference proteome</keyword>
<dbReference type="Proteomes" id="UP000677803">
    <property type="component" value="Unassembled WGS sequence"/>
</dbReference>
<dbReference type="SMART" id="SM00054">
    <property type="entry name" value="EFh"/>
    <property type="match status" value="2"/>
</dbReference>
<dbReference type="Gene3D" id="1.10.238.10">
    <property type="entry name" value="EF-hand"/>
    <property type="match status" value="2"/>
</dbReference>
<dbReference type="InterPro" id="IPR000909">
    <property type="entry name" value="PLipase_C_PInositol-sp_X_dom"/>
</dbReference>
<dbReference type="Pfam" id="PF00387">
    <property type="entry name" value="PI-PLC-Y"/>
    <property type="match status" value="1"/>
</dbReference>
<feature type="domain" description="EF-hand" evidence="16">
    <location>
        <begin position="307"/>
        <end position="343"/>
    </location>
</feature>
<dbReference type="InterPro" id="IPR017946">
    <property type="entry name" value="PLC-like_Pdiesterase_TIM-brl"/>
</dbReference>
<feature type="region of interest" description="Disordered" evidence="12">
    <location>
        <begin position="636"/>
        <end position="660"/>
    </location>
</feature>
<evidence type="ECO:0000256" key="8">
    <source>
        <dbReference type="ARBA" id="ARBA00023098"/>
    </source>
</evidence>
<dbReference type="InterPro" id="IPR035892">
    <property type="entry name" value="C2_domain_sf"/>
</dbReference>
<dbReference type="GO" id="GO:0005737">
    <property type="term" value="C:cytoplasm"/>
    <property type="evidence" value="ECO:0007669"/>
    <property type="project" value="UniProtKB-SubCell"/>
</dbReference>
<evidence type="ECO:0000256" key="12">
    <source>
        <dbReference type="SAM" id="MobiDB-lite"/>
    </source>
</evidence>
<dbReference type="PANTHER" id="PTHR10336">
    <property type="entry name" value="PHOSPHOINOSITIDE-SPECIFIC PHOSPHOLIPASE C FAMILY PROTEIN"/>
    <property type="match status" value="1"/>
</dbReference>
<dbReference type="InterPro" id="IPR001192">
    <property type="entry name" value="PI-PLC_fam"/>
</dbReference>
<dbReference type="GO" id="GO:0016042">
    <property type="term" value="P:lipid catabolic process"/>
    <property type="evidence" value="ECO:0007669"/>
    <property type="project" value="UniProtKB-KW"/>
</dbReference>
<evidence type="ECO:0000259" key="13">
    <source>
        <dbReference type="PROSITE" id="PS50003"/>
    </source>
</evidence>
<dbReference type="PROSITE" id="PS50008">
    <property type="entry name" value="PIPLC_Y_DOMAIN"/>
    <property type="match status" value="1"/>
</dbReference>
<dbReference type="InterPro" id="IPR002048">
    <property type="entry name" value="EF_hand_dom"/>
</dbReference>
<keyword evidence="5" id="KW-0479">Metal-binding</keyword>
<evidence type="ECO:0000256" key="4">
    <source>
        <dbReference type="ARBA" id="ARBA00022490"/>
    </source>
</evidence>
<feature type="domain" description="PH" evidence="13">
    <location>
        <begin position="123"/>
        <end position="231"/>
    </location>
</feature>
<evidence type="ECO:0000256" key="6">
    <source>
        <dbReference type="ARBA" id="ARBA00022837"/>
    </source>
</evidence>
<gene>
    <name evidence="17" type="ORF">MMEN_LOCUS16202</name>
</gene>
<evidence type="ECO:0000256" key="5">
    <source>
        <dbReference type="ARBA" id="ARBA00022723"/>
    </source>
</evidence>
<dbReference type="InterPro" id="IPR018247">
    <property type="entry name" value="EF_Hand_1_Ca_BS"/>
</dbReference>
<dbReference type="EMBL" id="CAJRST010033334">
    <property type="protein sequence ID" value="CAG5979971.1"/>
    <property type="molecule type" value="Genomic_DNA"/>
</dbReference>
<evidence type="ECO:0000256" key="9">
    <source>
        <dbReference type="ARBA" id="ARBA00023224"/>
    </source>
</evidence>
<dbReference type="PANTHER" id="PTHR10336:SF146">
    <property type="entry name" value="PHOSPHOINOSITIDE PHOSPHOLIPASE C"/>
    <property type="match status" value="1"/>
</dbReference>
<dbReference type="GO" id="GO:0005509">
    <property type="term" value="F:calcium ion binding"/>
    <property type="evidence" value="ECO:0007669"/>
    <property type="project" value="InterPro"/>
</dbReference>
<dbReference type="GO" id="GO:0051209">
    <property type="term" value="P:release of sequestered calcium ion into cytosol"/>
    <property type="evidence" value="ECO:0007669"/>
    <property type="project" value="TreeGrafter"/>
</dbReference>
<dbReference type="CDD" id="cd13364">
    <property type="entry name" value="PH_PLC_eta"/>
    <property type="match status" value="1"/>
</dbReference>
<dbReference type="PROSITE" id="PS50007">
    <property type="entry name" value="PIPLC_X_DOMAIN"/>
    <property type="match status" value="1"/>
</dbReference>
<dbReference type="Pfam" id="PF00168">
    <property type="entry name" value="C2"/>
    <property type="match status" value="1"/>
</dbReference>
<feature type="region of interest" description="Disordered" evidence="12">
    <location>
        <begin position="575"/>
        <end position="624"/>
    </location>
</feature>
<feature type="region of interest" description="Disordered" evidence="12">
    <location>
        <begin position="1048"/>
        <end position="1212"/>
    </location>
</feature>
<dbReference type="GO" id="GO:0046488">
    <property type="term" value="P:phosphatidylinositol metabolic process"/>
    <property type="evidence" value="ECO:0007669"/>
    <property type="project" value="TreeGrafter"/>
</dbReference>
<evidence type="ECO:0000313" key="18">
    <source>
        <dbReference type="Proteomes" id="UP000677803"/>
    </source>
</evidence>
<dbReference type="PROSITE" id="PS00018">
    <property type="entry name" value="EF_HAND_1"/>
    <property type="match status" value="1"/>
</dbReference>
<accession>A0A8S4BLP5</accession>
<evidence type="ECO:0000256" key="11">
    <source>
        <dbReference type="RuleBase" id="RU361133"/>
    </source>
</evidence>
<dbReference type="GO" id="GO:0004435">
    <property type="term" value="F:phosphatidylinositol-4,5-bisphosphate phospholipase C activity"/>
    <property type="evidence" value="ECO:0007669"/>
    <property type="project" value="UniProtKB-EC"/>
</dbReference>
<dbReference type="InterPro" id="IPR001849">
    <property type="entry name" value="PH_domain"/>
</dbReference>
<dbReference type="OrthoDB" id="269822at2759"/>
<keyword evidence="9" id="KW-0807">Transducer</keyword>
<dbReference type="SMART" id="SM00149">
    <property type="entry name" value="PLCYc"/>
    <property type="match status" value="1"/>
</dbReference>
<dbReference type="Gene3D" id="3.20.20.190">
    <property type="entry name" value="Phosphatidylinositol (PI) phosphodiesterase"/>
    <property type="match status" value="1"/>
</dbReference>
<feature type="domain" description="PI-PLC Y-box" evidence="15">
    <location>
        <begin position="680"/>
        <end position="794"/>
    </location>
</feature>
<dbReference type="SUPFAM" id="SSF47473">
    <property type="entry name" value="EF-hand"/>
    <property type="match status" value="1"/>
</dbReference>
<evidence type="ECO:0000259" key="16">
    <source>
        <dbReference type="PROSITE" id="PS50222"/>
    </source>
</evidence>
<dbReference type="FunFam" id="3.20.20.190:FF:000002">
    <property type="entry name" value="Phosphoinositide phospholipase C"/>
    <property type="match status" value="1"/>
</dbReference>
<dbReference type="Gene3D" id="2.30.29.30">
    <property type="entry name" value="Pleckstrin-homology domain (PH domain)/Phosphotyrosine-binding domain (PTB)"/>
    <property type="match status" value="1"/>
</dbReference>
<reference evidence="17" key="1">
    <citation type="submission" date="2021-05" db="EMBL/GenBank/DDBJ databases">
        <authorList>
            <person name="Tigano A."/>
        </authorList>
    </citation>
    <scope>NUCLEOTIDE SEQUENCE</scope>
</reference>
<keyword evidence="4" id="KW-0963">Cytoplasm</keyword>
<protein>
    <recommendedName>
        <fullName evidence="3 11">Phosphoinositide phospholipase C</fullName>
        <ecNumber evidence="3 11">3.1.4.11</ecNumber>
    </recommendedName>
</protein>
<dbReference type="InterPro" id="IPR000008">
    <property type="entry name" value="C2_dom"/>
</dbReference>
<dbReference type="PROSITE" id="PS50004">
    <property type="entry name" value="C2"/>
    <property type="match status" value="1"/>
</dbReference>
<dbReference type="InterPro" id="IPR015359">
    <property type="entry name" value="PLC_EF-hand-like"/>
</dbReference>
<feature type="domain" description="EF-hand" evidence="16">
    <location>
        <begin position="271"/>
        <end position="306"/>
    </location>
</feature>
<dbReference type="SMART" id="SM00148">
    <property type="entry name" value="PLCXc"/>
    <property type="match status" value="1"/>
</dbReference>
<evidence type="ECO:0000259" key="14">
    <source>
        <dbReference type="PROSITE" id="PS50004"/>
    </source>
</evidence>
<evidence type="ECO:0000256" key="1">
    <source>
        <dbReference type="ARBA" id="ARBA00001913"/>
    </source>
</evidence>
<comment type="subcellular location">
    <subcellularLocation>
        <location evidence="2">Cytoplasm</location>
    </subcellularLocation>
</comment>
<dbReference type="Pfam" id="PF00388">
    <property type="entry name" value="PI-PLC-X"/>
    <property type="match status" value="1"/>
</dbReference>
<comment type="catalytic activity">
    <reaction evidence="10">
        <text>a 1,2-diacyl-sn-glycero-3-phospho-(1D-myo-inositol-4,5-bisphosphate) + H2O = 1D-myo-inositol 1,4,5-trisphosphate + a 1,2-diacyl-sn-glycerol + H(+)</text>
        <dbReference type="Rhea" id="RHEA:33179"/>
        <dbReference type="ChEBI" id="CHEBI:15377"/>
        <dbReference type="ChEBI" id="CHEBI:15378"/>
        <dbReference type="ChEBI" id="CHEBI:17815"/>
        <dbReference type="ChEBI" id="CHEBI:58456"/>
        <dbReference type="ChEBI" id="CHEBI:203600"/>
        <dbReference type="EC" id="3.1.4.11"/>
    </reaction>
    <physiologicalReaction direction="left-to-right" evidence="10">
        <dbReference type="Rhea" id="RHEA:33180"/>
    </physiologicalReaction>
</comment>
<keyword evidence="6" id="KW-0106">Calcium</keyword>
<sequence length="1304" mass="147713">MGQERWNQMYSSGMNIRPEMAPQSPGLSGSPPLSSLSSKKNAFPSLGSLSSGPFSPSLAKRPARQAKRASTPVNSPNHSIMTSPKLWHKASVSRLAEEFFWIGGSVVAQPKWRLGQMVERCMCTMQTGTQMTKLKGKKKELVRFFYLDEHKSCIRWRPSRKHDKAKISIDSIHEVFEGKKSEIFRRYADNRFDPNCCFSIYYGERVKSLDLVSTNGEETRTWITGLKYLLAGISDEDSLARRQRTRDQYPLCSSSLPFSGSEGKTDQLLNWSSTWLQQTFSEADKNGDGTLSIAEVHQLLHKLNVNLPKQKVREMFQEADTDDIQGSLGFDEFCSFYKMISTRRDLYLIMISYSNQKEVMDIHDLARFLENEQKMRGLTREHLVDIVSKFEPCPMNLQRMVLGIDGFTNYMRSPAGDIFNPEHNQVNQDMTQPLCNYFIATSHNTYLTGDQLLSQSRVEMYAYVLQAGCRCVEVDCWDGPDGEPIIHHGYTLTSKILFRDVVETINKYAFTKSQYPVILSIENHCTVPQQKKMAEYLREVLQDKLDLTNVNVHECKKLPSPEILKGKVLVKGKKLPANLDPDAEEGDVSDEETGDEEEEEDNDENNSQEGNNITSANQAQKKKRFGRSIIRSFKRKRKKKIGLKNKAFSDGESDYSNSRERAQIAYHPKKRKTMRLSRALSDLIKYTKSVRVHDIETQGFASSWQVSSLNETVMNQILQLKPGELVRFNQRQLLRVYPSNYRVDSSNFNPQTYWNSGCHMVAMNYQTEGRMLELYRAKFLSNGNCGYILKPKYMCKAAFNPMLEDPLPGHKKTQLVLKIISGQQLPKPKDSMLGDRGEIIDPFVEVEIIGLPVDCSKQQTRVVDDNGFNPMWEETLVFNIQMPQIALVRFQVWDHDPIGRDFIGQRTVAFSSMMSGYRHVYLEGMAESSIFVHVAINDFTGKIKPAYAVKAARKHIQKAAQKHMKGHQRQPSIDFSVLSSEDGPALFFRRDLDTISQDSRNGQMSPVLIGPAAKAAIHKGAMSEPVKRAHRVKIHEPPETIRGFLSRMSSTESDPSGAAPCVKEESFDLDTPPQLSCPDSPALDVRNKVHPKVLEEEETQSVHAELQTGETIEPEQESKERLTPAEAESNDDVFLEPEQPPQMKSQTDSVPRPHFVPLHEAKSSPLIPPSSPPRVRRTLGTPVPLPPSNPVRTKVRSRSCPRKPTTSPQTPMVNRRPVFQQQTQNYGSYNNQVGRIPNGLCLSDSTSSSSNGSTESLELLHACVPVGAEQREGTLQREMKALFDQKMREIRCKSPLFLDGESHL</sequence>
<dbReference type="PRINTS" id="PR00390">
    <property type="entry name" value="PHPHLIPASEC"/>
</dbReference>
<feature type="region of interest" description="Disordered" evidence="12">
    <location>
        <begin position="15"/>
        <end position="41"/>
    </location>
</feature>
<evidence type="ECO:0000256" key="10">
    <source>
        <dbReference type="ARBA" id="ARBA00023674"/>
    </source>
</evidence>
<dbReference type="Pfam" id="PF09279">
    <property type="entry name" value="EF-hand_like"/>
    <property type="match status" value="1"/>
</dbReference>
<dbReference type="FunFam" id="1.10.238.10:FF:000036">
    <property type="entry name" value="Phosphoinositide phospholipase C"/>
    <property type="match status" value="1"/>
</dbReference>
<comment type="caution">
    <text evidence="17">The sequence shown here is derived from an EMBL/GenBank/DDBJ whole genome shotgun (WGS) entry which is preliminary data.</text>
</comment>
<keyword evidence="11" id="KW-0378">Hydrolase</keyword>
<dbReference type="SUPFAM" id="SSF50729">
    <property type="entry name" value="PH domain-like"/>
    <property type="match status" value="1"/>
</dbReference>
<dbReference type="CDD" id="cd00275">
    <property type="entry name" value="C2_PLC_like"/>
    <property type="match status" value="1"/>
</dbReference>
<keyword evidence="7 11" id="KW-0442">Lipid degradation</keyword>
<dbReference type="Gene3D" id="2.60.40.150">
    <property type="entry name" value="C2 domain"/>
    <property type="match status" value="1"/>
</dbReference>
<evidence type="ECO:0000259" key="15">
    <source>
        <dbReference type="PROSITE" id="PS50008"/>
    </source>
</evidence>
<comment type="cofactor">
    <cofactor evidence="1">
        <name>Ca(2+)</name>
        <dbReference type="ChEBI" id="CHEBI:29108"/>
    </cofactor>
</comment>
<proteinExistence type="predicted"/>
<dbReference type="SMART" id="SM00239">
    <property type="entry name" value="C2"/>
    <property type="match status" value="1"/>
</dbReference>
<name>A0A8S4BLP5_9TELE</name>
<evidence type="ECO:0000256" key="2">
    <source>
        <dbReference type="ARBA" id="ARBA00004496"/>
    </source>
</evidence>
<dbReference type="FunFam" id="1.10.238.10:FF:000005">
    <property type="entry name" value="Phosphoinositide phospholipase C"/>
    <property type="match status" value="1"/>
</dbReference>
<keyword evidence="8 11" id="KW-0443">Lipid metabolism</keyword>
<dbReference type="FunFam" id="2.60.40.150:FF:000018">
    <property type="entry name" value="Phosphoinositide phospholipase C"/>
    <property type="match status" value="1"/>
</dbReference>
<feature type="compositionally biased region" description="Polar residues" evidence="12">
    <location>
        <begin position="71"/>
        <end position="81"/>
    </location>
</feature>
<evidence type="ECO:0000256" key="7">
    <source>
        <dbReference type="ARBA" id="ARBA00022963"/>
    </source>
</evidence>
<dbReference type="PROSITE" id="PS50003">
    <property type="entry name" value="PH_DOMAIN"/>
    <property type="match status" value="1"/>
</dbReference>
<feature type="region of interest" description="Disordered" evidence="12">
    <location>
        <begin position="53"/>
        <end position="81"/>
    </location>
</feature>
<dbReference type="GO" id="GO:0048015">
    <property type="term" value="P:phosphatidylinositol-mediated signaling"/>
    <property type="evidence" value="ECO:0007669"/>
    <property type="project" value="TreeGrafter"/>
</dbReference>
<dbReference type="SUPFAM" id="SSF49562">
    <property type="entry name" value="C2 domain (Calcium/lipid-binding domain, CaLB)"/>
    <property type="match status" value="1"/>
</dbReference>